<dbReference type="PROSITE" id="PS00108">
    <property type="entry name" value="PROTEIN_KINASE_ST"/>
    <property type="match status" value="1"/>
</dbReference>
<proteinExistence type="predicted"/>
<dbReference type="GO" id="GO:0005634">
    <property type="term" value="C:nucleus"/>
    <property type="evidence" value="ECO:0007669"/>
    <property type="project" value="TreeGrafter"/>
</dbReference>
<dbReference type="InterPro" id="IPR008271">
    <property type="entry name" value="Ser/Thr_kinase_AS"/>
</dbReference>
<dbReference type="SMART" id="SM00220">
    <property type="entry name" value="S_TKc"/>
    <property type="match status" value="1"/>
</dbReference>
<evidence type="ECO:0000313" key="4">
    <source>
        <dbReference type="Proteomes" id="UP000683925"/>
    </source>
</evidence>
<organism evidence="3 4">
    <name type="scientific">Paramecium octaurelia</name>
    <dbReference type="NCBI Taxonomy" id="43137"/>
    <lineage>
        <taxon>Eukaryota</taxon>
        <taxon>Sar</taxon>
        <taxon>Alveolata</taxon>
        <taxon>Ciliophora</taxon>
        <taxon>Intramacronucleata</taxon>
        <taxon>Oligohymenophorea</taxon>
        <taxon>Peniculida</taxon>
        <taxon>Parameciidae</taxon>
        <taxon>Paramecium</taxon>
    </lineage>
</organism>
<feature type="region of interest" description="Disordered" evidence="1">
    <location>
        <begin position="280"/>
        <end position="302"/>
    </location>
</feature>
<dbReference type="OMA" id="KFALCDF"/>
<dbReference type="Proteomes" id="UP000683925">
    <property type="component" value="Unassembled WGS sequence"/>
</dbReference>
<reference evidence="3" key="1">
    <citation type="submission" date="2021-01" db="EMBL/GenBank/DDBJ databases">
        <authorList>
            <consortium name="Genoscope - CEA"/>
            <person name="William W."/>
        </authorList>
    </citation>
    <scope>NUCLEOTIDE SEQUENCE</scope>
</reference>
<dbReference type="Pfam" id="PF00069">
    <property type="entry name" value="Pkinase"/>
    <property type="match status" value="1"/>
</dbReference>
<sequence>MQNDWKVQVQQEDKVVKYKNIEYHIGQIVGSGASAKVYRSQKFIDQIQQQEDVALRIQNRYFKPNYDLLNQLKDFKWKNTTYPIENIPGGFLYTEYELFEGNLTQLSIELIKENIFKIAQTIAEALIEIHKSNYIHFDVKPDNIVFKMDFSQKLKFALCDFSSIQSLDNAANKELFIEATPQFAPPEIEIQGYSKNIDQTCDIWSLGMSLYSLYSEKLMFTQDNLNLKKEQDFIDDTVDQDIDNDKLKSLIKSSLKVQKEDRISLKDMIEYIENPEMKKPQPCAKQCSSNSSHSQKQIGDIKQEKVKQPNLIKFPILQDIIEEALKKYQMNLNKIDNNYGATQKRQKQSCLLEMPNINF</sequence>
<dbReference type="PANTHER" id="PTHR44167:SF24">
    <property type="entry name" value="SERINE_THREONINE-PROTEIN KINASE CHK2"/>
    <property type="match status" value="1"/>
</dbReference>
<dbReference type="GO" id="GO:0004674">
    <property type="term" value="F:protein serine/threonine kinase activity"/>
    <property type="evidence" value="ECO:0007669"/>
    <property type="project" value="TreeGrafter"/>
</dbReference>
<dbReference type="GO" id="GO:0005524">
    <property type="term" value="F:ATP binding"/>
    <property type="evidence" value="ECO:0007669"/>
    <property type="project" value="InterPro"/>
</dbReference>
<comment type="caution">
    <text evidence="3">The sequence shown here is derived from an EMBL/GenBank/DDBJ whole genome shotgun (WGS) entry which is preliminary data.</text>
</comment>
<dbReference type="PANTHER" id="PTHR44167">
    <property type="entry name" value="OVARIAN-SPECIFIC SERINE/THREONINE-PROTEIN KINASE LOK-RELATED"/>
    <property type="match status" value="1"/>
</dbReference>
<dbReference type="EMBL" id="CAJJDP010000046">
    <property type="protein sequence ID" value="CAD8165213.1"/>
    <property type="molecule type" value="Genomic_DNA"/>
</dbReference>
<evidence type="ECO:0000259" key="2">
    <source>
        <dbReference type="PROSITE" id="PS50011"/>
    </source>
</evidence>
<keyword evidence="4" id="KW-1185">Reference proteome</keyword>
<gene>
    <name evidence="3" type="ORF">POCTA_138.1.T0460172</name>
</gene>
<accession>A0A8S1UMB1</accession>
<evidence type="ECO:0000313" key="3">
    <source>
        <dbReference type="EMBL" id="CAD8165213.1"/>
    </source>
</evidence>
<dbReference type="AlphaFoldDB" id="A0A8S1UMB1"/>
<protein>
    <recommendedName>
        <fullName evidence="2">Protein kinase domain-containing protein</fullName>
    </recommendedName>
</protein>
<dbReference type="InterPro" id="IPR000719">
    <property type="entry name" value="Prot_kinase_dom"/>
</dbReference>
<name>A0A8S1UMB1_PAROT</name>
<dbReference type="GO" id="GO:0005737">
    <property type="term" value="C:cytoplasm"/>
    <property type="evidence" value="ECO:0007669"/>
    <property type="project" value="TreeGrafter"/>
</dbReference>
<dbReference type="OrthoDB" id="10252171at2759"/>
<feature type="compositionally biased region" description="Polar residues" evidence="1">
    <location>
        <begin position="286"/>
        <end position="297"/>
    </location>
</feature>
<feature type="domain" description="Protein kinase" evidence="2">
    <location>
        <begin position="23"/>
        <end position="277"/>
    </location>
</feature>
<dbReference type="PROSITE" id="PS50011">
    <property type="entry name" value="PROTEIN_KINASE_DOM"/>
    <property type="match status" value="1"/>
</dbReference>
<dbReference type="GO" id="GO:0044773">
    <property type="term" value="P:mitotic DNA damage checkpoint signaling"/>
    <property type="evidence" value="ECO:0007669"/>
    <property type="project" value="TreeGrafter"/>
</dbReference>
<evidence type="ECO:0000256" key="1">
    <source>
        <dbReference type="SAM" id="MobiDB-lite"/>
    </source>
</evidence>